<proteinExistence type="inferred from homology"/>
<dbReference type="InterPro" id="IPR011051">
    <property type="entry name" value="RmlC_Cupin_sf"/>
</dbReference>
<dbReference type="InterPro" id="IPR010300">
    <property type="entry name" value="CDO_1"/>
</dbReference>
<evidence type="ECO:0000256" key="1">
    <source>
        <dbReference type="ARBA" id="ARBA00006622"/>
    </source>
</evidence>
<dbReference type="Gene3D" id="2.60.120.10">
    <property type="entry name" value="Jelly Rolls"/>
    <property type="match status" value="1"/>
</dbReference>
<dbReference type="Proteomes" id="UP000250028">
    <property type="component" value="Unassembled WGS sequence"/>
</dbReference>
<evidence type="ECO:0000256" key="2">
    <source>
        <dbReference type="PIRSR" id="PIRSR610300-51"/>
    </source>
</evidence>
<sequence>MSTPSVSSLGIRDFTAEQLIRIARLFASDDSHAGQVDLTVTERQRISLDSNAHLEVWLMVWPVGSTTGWHDHGQAAGAYVVVTGELIEESRRGGSVGDLLLEKGDERAFGAGHIHNMTNVGDTPALTVHAYSPGLTEMTPYELVDGRLVPVNP</sequence>
<dbReference type="GO" id="GO:0005506">
    <property type="term" value="F:iron ion binding"/>
    <property type="evidence" value="ECO:0007669"/>
    <property type="project" value="InterPro"/>
</dbReference>
<feature type="binding site" evidence="2">
    <location>
        <position position="115"/>
    </location>
    <ligand>
        <name>Fe cation</name>
        <dbReference type="ChEBI" id="CHEBI:24875"/>
        <note>catalytic</note>
    </ligand>
</feature>
<dbReference type="GO" id="GO:0016853">
    <property type="term" value="F:isomerase activity"/>
    <property type="evidence" value="ECO:0007669"/>
    <property type="project" value="UniProtKB-KW"/>
</dbReference>
<dbReference type="CDD" id="cd10548">
    <property type="entry name" value="cupin_CDO"/>
    <property type="match status" value="1"/>
</dbReference>
<dbReference type="InterPro" id="IPR014710">
    <property type="entry name" value="RmlC-like_jellyroll"/>
</dbReference>
<keyword evidence="4" id="KW-1185">Reference proteome</keyword>
<accession>A0A2Y9BUH2</accession>
<feature type="binding site" evidence="2">
    <location>
        <position position="70"/>
    </location>
    <ligand>
        <name>Fe cation</name>
        <dbReference type="ChEBI" id="CHEBI:24875"/>
        <note>catalytic</note>
    </ligand>
</feature>
<organism evidence="3 4">
    <name type="scientific">Branchiibius hedensis</name>
    <dbReference type="NCBI Taxonomy" id="672460"/>
    <lineage>
        <taxon>Bacteria</taxon>
        <taxon>Bacillati</taxon>
        <taxon>Actinomycetota</taxon>
        <taxon>Actinomycetes</taxon>
        <taxon>Micrococcales</taxon>
        <taxon>Dermacoccaceae</taxon>
        <taxon>Branchiibius</taxon>
    </lineage>
</organism>
<evidence type="ECO:0000313" key="4">
    <source>
        <dbReference type="Proteomes" id="UP000250028"/>
    </source>
</evidence>
<keyword evidence="2" id="KW-0479">Metal-binding</keyword>
<comment type="similarity">
    <text evidence="1">Belongs to the cysteine dioxygenase family.</text>
</comment>
<dbReference type="SUPFAM" id="SSF51182">
    <property type="entry name" value="RmlC-like cupins"/>
    <property type="match status" value="1"/>
</dbReference>
<keyword evidence="2" id="KW-0408">Iron</keyword>
<evidence type="ECO:0000313" key="3">
    <source>
        <dbReference type="EMBL" id="SSA35702.1"/>
    </source>
</evidence>
<protein>
    <submittedName>
        <fullName evidence="3">Mannose-6-phosphate isomerase, cupin superfamily</fullName>
    </submittedName>
</protein>
<dbReference type="AlphaFoldDB" id="A0A2Y9BUH2"/>
<feature type="binding site" evidence="2">
    <location>
        <position position="72"/>
    </location>
    <ligand>
        <name>Fe cation</name>
        <dbReference type="ChEBI" id="CHEBI:24875"/>
        <note>catalytic</note>
    </ligand>
</feature>
<dbReference type="EMBL" id="UESZ01000001">
    <property type="protein sequence ID" value="SSA35702.1"/>
    <property type="molecule type" value="Genomic_DNA"/>
</dbReference>
<keyword evidence="3" id="KW-0413">Isomerase</keyword>
<dbReference type="Pfam" id="PF05995">
    <property type="entry name" value="CDO_I"/>
    <property type="match status" value="1"/>
</dbReference>
<reference evidence="4" key="1">
    <citation type="submission" date="2016-10" db="EMBL/GenBank/DDBJ databases">
        <authorList>
            <person name="Varghese N."/>
            <person name="Submissions S."/>
        </authorList>
    </citation>
    <scope>NUCLEOTIDE SEQUENCE [LARGE SCALE GENOMIC DNA]</scope>
    <source>
        <strain evidence="4">DSM 22951</strain>
    </source>
</reference>
<gene>
    <name evidence="3" type="ORF">SAMN04489750_3072</name>
</gene>
<dbReference type="GO" id="GO:0016702">
    <property type="term" value="F:oxidoreductase activity, acting on single donors with incorporation of molecular oxygen, incorporation of two atoms of oxygen"/>
    <property type="evidence" value="ECO:0007669"/>
    <property type="project" value="InterPro"/>
</dbReference>
<name>A0A2Y9BUH2_9MICO</name>
<dbReference type="RefSeq" id="WP_170119886.1">
    <property type="nucleotide sequence ID" value="NZ_QGDN01000001.1"/>
</dbReference>